<sequence>AMSAATPAKGSELKAKEAASRPCPASCGASFSGRDPHPMCIACMGAKHAQAALADPQSCLHCEPMPEKIRERRLRVAASSKQDLCLSGTAARATTSMMDAESPEMPPLFEDLLELCGEDAEGDANSDLLDVDDMEEEEDDSTFPVEPPRASKLGIQWPAAQDATGERDLYEGKRLPATLPPSRQLLPAVPICMKEMGRYWSSPFKSKLPTKGYSKLEVDGMGELGLAGPPEVEPSVAYHLHPNRRSLSASSNITLLNKTERLTASVLQRMYRYAAQSVCSLNAVTLLSAYQGEILEEMGRQLDSGSPNPALWDEICVVNDLILRSSRGAVQGCSRVMGLAVSGERALWLNLSGLTDVQKAEVMDAAYDPAKGLFGPALEKMREASTLRKQEGEAFDLCLPRKHIPRTPQVPRAGFAAAAVRGARGGARPHRQAASQQTVQQPRVENPNPWGKHSFAAAAAKNRPSHPGEGKKKRTS</sequence>
<evidence type="ECO:0000256" key="1">
    <source>
        <dbReference type="SAM" id="MobiDB-lite"/>
    </source>
</evidence>
<dbReference type="STRING" id="69293.ENSGACP00000000609"/>
<protein>
    <submittedName>
        <fullName evidence="2">Uncharacterized protein</fullName>
    </submittedName>
</protein>
<reference evidence="2" key="2">
    <citation type="submission" date="2024-04" db="UniProtKB">
        <authorList>
            <consortium name="Ensembl"/>
        </authorList>
    </citation>
    <scope>IDENTIFICATION</scope>
</reference>
<dbReference type="InParanoid" id="G3N5N5"/>
<organism evidence="2">
    <name type="scientific">Gasterosteus aculeatus</name>
    <name type="common">Three-spined stickleback</name>
    <dbReference type="NCBI Taxonomy" id="69293"/>
    <lineage>
        <taxon>Eukaryota</taxon>
        <taxon>Metazoa</taxon>
        <taxon>Chordata</taxon>
        <taxon>Craniata</taxon>
        <taxon>Vertebrata</taxon>
        <taxon>Euteleostomi</taxon>
        <taxon>Actinopterygii</taxon>
        <taxon>Neopterygii</taxon>
        <taxon>Teleostei</taxon>
        <taxon>Neoteleostei</taxon>
        <taxon>Acanthomorphata</taxon>
        <taxon>Eupercaria</taxon>
        <taxon>Perciformes</taxon>
        <taxon>Cottioidei</taxon>
        <taxon>Gasterosteales</taxon>
        <taxon>Gasterosteidae</taxon>
        <taxon>Gasterosteus</taxon>
    </lineage>
</organism>
<dbReference type="eggNOG" id="ENOG502S15A">
    <property type="taxonomic scope" value="Eukaryota"/>
</dbReference>
<feature type="region of interest" description="Disordered" evidence="1">
    <location>
        <begin position="1"/>
        <end position="23"/>
    </location>
</feature>
<feature type="region of interest" description="Disordered" evidence="1">
    <location>
        <begin position="423"/>
        <end position="476"/>
    </location>
</feature>
<name>G3N5N5_GASAC</name>
<proteinExistence type="predicted"/>
<evidence type="ECO:0000313" key="2">
    <source>
        <dbReference type="Ensembl" id="ENSGACP00000000609.1"/>
    </source>
</evidence>
<dbReference type="OMA" id="WGEILDS"/>
<reference evidence="2" key="1">
    <citation type="submission" date="2006-01" db="EMBL/GenBank/DDBJ databases">
        <authorList>
            <person name="Lindblad-Toh K."/>
            <person name="Mauceli E."/>
            <person name="Grabherr M."/>
            <person name="Chang J.L."/>
            <person name="Lander E.S."/>
        </authorList>
    </citation>
    <scope>NUCLEOTIDE SEQUENCE [LARGE SCALE GENOMIC DNA]</scope>
</reference>
<dbReference type="Gene3D" id="1.10.287.3160">
    <property type="match status" value="1"/>
</dbReference>
<dbReference type="Ensembl" id="ENSGACT00000000609.1">
    <property type="protein sequence ID" value="ENSGACP00000000609.1"/>
    <property type="gene ID" value="ENSGACG00000000476.1"/>
</dbReference>
<dbReference type="AlphaFoldDB" id="G3N5N5"/>
<accession>G3N5N5</accession>